<dbReference type="EMBL" id="FPHM01000204">
    <property type="protein sequence ID" value="SFV71116.1"/>
    <property type="molecule type" value="Genomic_DNA"/>
</dbReference>
<dbReference type="InterPro" id="IPR011622">
    <property type="entry name" value="7TMR_DISM_rcpt_extracell_dom2"/>
</dbReference>
<dbReference type="InterPro" id="IPR005467">
    <property type="entry name" value="His_kinase_dom"/>
</dbReference>
<keyword evidence="5" id="KW-0812">Transmembrane</keyword>
<feature type="domain" description="Histidine kinase" evidence="6">
    <location>
        <begin position="392"/>
        <end position="604"/>
    </location>
</feature>
<dbReference type="PANTHER" id="PTHR42878">
    <property type="entry name" value="TWO-COMPONENT HISTIDINE KINASE"/>
    <property type="match status" value="1"/>
</dbReference>
<dbReference type="GO" id="GO:0000156">
    <property type="term" value="F:phosphorelay response regulator activity"/>
    <property type="evidence" value="ECO:0007669"/>
    <property type="project" value="TreeGrafter"/>
</dbReference>
<feature type="transmembrane region" description="Helical" evidence="5">
    <location>
        <begin position="253"/>
        <end position="273"/>
    </location>
</feature>
<dbReference type="PROSITE" id="PS50109">
    <property type="entry name" value="HIS_KIN"/>
    <property type="match status" value="1"/>
</dbReference>
<dbReference type="Gene3D" id="1.10.287.130">
    <property type="match status" value="1"/>
</dbReference>
<evidence type="ECO:0000256" key="4">
    <source>
        <dbReference type="ARBA" id="ARBA00022777"/>
    </source>
</evidence>
<keyword evidence="4 7" id="KW-0418">Kinase</keyword>
<feature type="transmembrane region" description="Helical" evidence="5">
    <location>
        <begin position="155"/>
        <end position="178"/>
    </location>
</feature>
<dbReference type="SUPFAM" id="SSF55874">
    <property type="entry name" value="ATPase domain of HSP90 chaperone/DNA topoisomerase II/histidine kinase"/>
    <property type="match status" value="1"/>
</dbReference>
<feature type="transmembrane region" description="Helical" evidence="5">
    <location>
        <begin position="185"/>
        <end position="208"/>
    </location>
</feature>
<keyword evidence="3" id="KW-0808">Transferase</keyword>
<dbReference type="GO" id="GO:0004673">
    <property type="term" value="F:protein histidine kinase activity"/>
    <property type="evidence" value="ECO:0007669"/>
    <property type="project" value="UniProtKB-EC"/>
</dbReference>
<gene>
    <name evidence="7" type="ORF">MNB_SV-13-1793</name>
</gene>
<dbReference type="InterPro" id="IPR036890">
    <property type="entry name" value="HATPase_C_sf"/>
</dbReference>
<evidence type="ECO:0000259" key="6">
    <source>
        <dbReference type="PROSITE" id="PS50109"/>
    </source>
</evidence>
<dbReference type="Pfam" id="PF07695">
    <property type="entry name" value="7TMR-DISM_7TM"/>
    <property type="match status" value="1"/>
</dbReference>
<organism evidence="7">
    <name type="scientific">hydrothermal vent metagenome</name>
    <dbReference type="NCBI Taxonomy" id="652676"/>
    <lineage>
        <taxon>unclassified sequences</taxon>
        <taxon>metagenomes</taxon>
        <taxon>ecological metagenomes</taxon>
    </lineage>
</organism>
<feature type="transmembrane region" description="Helical" evidence="5">
    <location>
        <begin position="311"/>
        <end position="334"/>
    </location>
</feature>
<keyword evidence="5" id="KW-0472">Membrane</keyword>
<dbReference type="InterPro" id="IPR003594">
    <property type="entry name" value="HATPase_dom"/>
</dbReference>
<dbReference type="Pfam" id="PF07696">
    <property type="entry name" value="7TMR-DISMED2"/>
    <property type="match status" value="1"/>
</dbReference>
<evidence type="ECO:0000256" key="3">
    <source>
        <dbReference type="ARBA" id="ARBA00022679"/>
    </source>
</evidence>
<dbReference type="GO" id="GO:0030295">
    <property type="term" value="F:protein kinase activator activity"/>
    <property type="evidence" value="ECO:0007669"/>
    <property type="project" value="TreeGrafter"/>
</dbReference>
<accession>A0A1W1CZ14</accession>
<dbReference type="SMART" id="SM00387">
    <property type="entry name" value="HATPase_c"/>
    <property type="match status" value="1"/>
</dbReference>
<evidence type="ECO:0000256" key="2">
    <source>
        <dbReference type="ARBA" id="ARBA00012438"/>
    </source>
</evidence>
<protein>
    <recommendedName>
        <fullName evidence="2">histidine kinase</fullName>
        <ecNumber evidence="2">2.7.13.3</ecNumber>
    </recommendedName>
</protein>
<proteinExistence type="predicted"/>
<evidence type="ECO:0000313" key="7">
    <source>
        <dbReference type="EMBL" id="SFV71116.1"/>
    </source>
</evidence>
<dbReference type="GO" id="GO:0007234">
    <property type="term" value="P:osmosensory signaling via phosphorelay pathway"/>
    <property type="evidence" value="ECO:0007669"/>
    <property type="project" value="TreeGrafter"/>
</dbReference>
<dbReference type="InterPro" id="IPR050351">
    <property type="entry name" value="BphY/WalK/GraS-like"/>
</dbReference>
<feature type="transmembrane region" description="Helical" evidence="5">
    <location>
        <begin position="285"/>
        <end position="304"/>
    </location>
</feature>
<dbReference type="Gene3D" id="2.60.40.2380">
    <property type="match status" value="1"/>
</dbReference>
<feature type="transmembrane region" description="Helical" evidence="5">
    <location>
        <begin position="340"/>
        <end position="358"/>
    </location>
</feature>
<evidence type="ECO:0000256" key="5">
    <source>
        <dbReference type="SAM" id="Phobius"/>
    </source>
</evidence>
<comment type="catalytic activity">
    <reaction evidence="1">
        <text>ATP + protein L-histidine = ADP + protein N-phospho-L-histidine.</text>
        <dbReference type="EC" id="2.7.13.3"/>
    </reaction>
</comment>
<dbReference type="InterPro" id="IPR011623">
    <property type="entry name" value="7TMR_DISM_rcpt_extracell_dom1"/>
</dbReference>
<dbReference type="PANTHER" id="PTHR42878:SF14">
    <property type="entry name" value="OSMOLARITY TWO-COMPONENT SYSTEM PROTEIN SSK1"/>
    <property type="match status" value="1"/>
</dbReference>
<dbReference type="Gene3D" id="3.30.565.10">
    <property type="entry name" value="Histidine kinase-like ATPase, C-terminal domain"/>
    <property type="match status" value="1"/>
</dbReference>
<dbReference type="Pfam" id="PF02518">
    <property type="entry name" value="HATPase_c"/>
    <property type="match status" value="1"/>
</dbReference>
<keyword evidence="5" id="KW-1133">Transmembrane helix</keyword>
<sequence length="604" mass="70287">MLKEEVKTINTARFTYFVQDKHSEFNASDILKSSTLQRSNKDGNQGITEGVFWSKLRLKNDSNKSRTLILYNPLAGINYLDVYLYQKEVLKKRILLGDMREQKSRDFLNRYSAFELLLAPHEEITIVSKIDNFSVIYIAWIIEDTKVFIERESKFLILFSLVTGSFIFFIIVSFMYYLVHKEITYLIISFYIFISFSYQFAIQGIFYALDIGLNLELNTFISWSASQFGAISLLLFTYYFFEMKKNYKKLSYLLYFLLSVNIVLLLANLYALLIEEEYFMLLTPLYNLFYMLSIIFTIVLGFYIKVIGHRYYLLGQSFMFFALIIHSLALLGIIEFYVVYRYLITLSVFVDIILLFIAQSLKTQEHLKALSTAKVMLIEQSRFASMGQAIGHISHQWKHPLTLIGTSVSLLETILRHDKKNTLMHLENELPSMTHSIKHMKKTMMEFSNYYSANLKKVAFSPRETLDNSIALLSAKSTLKNAQITLDIDEDFKIINYEHICSNIMIILIDNSLDEFEYQNDNQILISMKLYKKQYIIRYKDNAGGIKIKPIEKVFEYFVSSKGETTGHGIGLAMVKMLVEDRLNGSISVKNREGGVVFEICFEK</sequence>
<dbReference type="AlphaFoldDB" id="A0A1W1CZ14"/>
<evidence type="ECO:0000256" key="1">
    <source>
        <dbReference type="ARBA" id="ARBA00000085"/>
    </source>
</evidence>
<feature type="transmembrane region" description="Helical" evidence="5">
    <location>
        <begin position="220"/>
        <end position="241"/>
    </location>
</feature>
<name>A0A1W1CZ14_9ZZZZ</name>
<reference evidence="7" key="1">
    <citation type="submission" date="2016-10" db="EMBL/GenBank/DDBJ databases">
        <authorList>
            <person name="de Groot N.N."/>
        </authorList>
    </citation>
    <scope>NUCLEOTIDE SEQUENCE</scope>
</reference>
<dbReference type="EC" id="2.7.13.3" evidence="2"/>